<dbReference type="AlphaFoldDB" id="A0A8H7RS75"/>
<feature type="signal peptide" evidence="6">
    <location>
        <begin position="1"/>
        <end position="24"/>
    </location>
</feature>
<evidence type="ECO:0000256" key="2">
    <source>
        <dbReference type="ARBA" id="ARBA00022512"/>
    </source>
</evidence>
<evidence type="ECO:0000256" key="6">
    <source>
        <dbReference type="SAM" id="SignalP"/>
    </source>
</evidence>
<comment type="caution">
    <text evidence="7">The sequence shown here is derived from an EMBL/GenBank/DDBJ whole genome shotgun (WGS) entry which is preliminary data.</text>
</comment>
<evidence type="ECO:0000256" key="3">
    <source>
        <dbReference type="ARBA" id="ARBA00022525"/>
    </source>
</evidence>
<dbReference type="GO" id="GO:0005886">
    <property type="term" value="C:plasma membrane"/>
    <property type="evidence" value="ECO:0007669"/>
    <property type="project" value="TreeGrafter"/>
</dbReference>
<dbReference type="GO" id="GO:0009277">
    <property type="term" value="C:fungal-type cell wall"/>
    <property type="evidence" value="ECO:0007669"/>
    <property type="project" value="TreeGrafter"/>
</dbReference>
<dbReference type="GO" id="GO:0031505">
    <property type="term" value="P:fungal-type cell wall organization"/>
    <property type="evidence" value="ECO:0007669"/>
    <property type="project" value="TreeGrafter"/>
</dbReference>
<proteinExistence type="predicted"/>
<comment type="subcellular location">
    <subcellularLocation>
        <location evidence="1">Secreted</location>
        <location evidence="1">Cell wall</location>
    </subcellularLocation>
</comment>
<dbReference type="Gene3D" id="3.80.20.20">
    <property type="entry name" value="Receptor L-domain"/>
    <property type="match status" value="1"/>
</dbReference>
<dbReference type="GO" id="GO:0009986">
    <property type="term" value="C:cell surface"/>
    <property type="evidence" value="ECO:0007669"/>
    <property type="project" value="TreeGrafter"/>
</dbReference>
<keyword evidence="8" id="KW-1185">Reference proteome</keyword>
<keyword evidence="3" id="KW-0964">Secreted</keyword>
<keyword evidence="4 6" id="KW-0732">Signal</keyword>
<sequence>MKVLDTTRFGFVFAAILLISNVQAVCKGDIVVVTQQDLDQVRSCKSYSGNIVIDNSGAPDLKLNGVELLEGDLIISNNNGLQNLAFPKLQGINGQLKLLNNKLLKKVDMNQLYAIQSLEVSVHPALNDLRFPAGLSQTDKIIIADTTITKVDGLKMTSVKDVEIANNIYLKELSFGNMTSLGSVLVSANSPSLHLDLSQVDSVREAAFRNIARISLTNLKKISGDISFISNTFESLDLPAATDISGTLTLIDNNNLSNLSMPQLNHLGGALSIGGNNKLTNVNAFPALQQVDGTLDITGGFDEIQFPSLSDVRGSLNVQTSSNFFSCDAINKFKNGVIKGNSFICKAAVAKPKSNVRGKGGSGGSDFVENAGNTLSFGYLTIAGATLAYLINSI</sequence>
<evidence type="ECO:0000256" key="1">
    <source>
        <dbReference type="ARBA" id="ARBA00004191"/>
    </source>
</evidence>
<evidence type="ECO:0000256" key="5">
    <source>
        <dbReference type="ARBA" id="ARBA00023180"/>
    </source>
</evidence>
<name>A0A8H7RS75_9FUNG</name>
<dbReference type="InterPro" id="IPR051648">
    <property type="entry name" value="CWI-Assembly_Regulator"/>
</dbReference>
<dbReference type="Proteomes" id="UP000650833">
    <property type="component" value="Unassembled WGS sequence"/>
</dbReference>
<reference evidence="7" key="1">
    <citation type="submission" date="2020-12" db="EMBL/GenBank/DDBJ databases">
        <title>Metabolic potential, ecology and presence of endohyphal bacteria is reflected in genomic diversity of Mucoromycotina.</title>
        <authorList>
            <person name="Muszewska A."/>
            <person name="Okrasinska A."/>
            <person name="Steczkiewicz K."/>
            <person name="Drgas O."/>
            <person name="Orlowska M."/>
            <person name="Perlinska-Lenart U."/>
            <person name="Aleksandrzak-Piekarczyk T."/>
            <person name="Szatraj K."/>
            <person name="Zielenkiewicz U."/>
            <person name="Pilsyk S."/>
            <person name="Malc E."/>
            <person name="Mieczkowski P."/>
            <person name="Kruszewska J.S."/>
            <person name="Biernat P."/>
            <person name="Pawlowska J."/>
        </authorList>
    </citation>
    <scope>NUCLEOTIDE SEQUENCE</scope>
    <source>
        <strain evidence="7">CBS 226.32</strain>
    </source>
</reference>
<dbReference type="SUPFAM" id="SSF52058">
    <property type="entry name" value="L domain-like"/>
    <property type="match status" value="2"/>
</dbReference>
<evidence type="ECO:0008006" key="9">
    <source>
        <dbReference type="Google" id="ProtNLM"/>
    </source>
</evidence>
<dbReference type="PANTHER" id="PTHR31018:SF3">
    <property type="entry name" value="RECEPTOR PROTEIN-TYROSINE KINASE"/>
    <property type="match status" value="1"/>
</dbReference>
<keyword evidence="2" id="KW-0134">Cell wall</keyword>
<evidence type="ECO:0000313" key="7">
    <source>
        <dbReference type="EMBL" id="KAG2215725.1"/>
    </source>
</evidence>
<dbReference type="OrthoDB" id="536881at2759"/>
<keyword evidence="5" id="KW-0325">Glycoprotein</keyword>
<dbReference type="EMBL" id="JAEPRC010000004">
    <property type="protein sequence ID" value="KAG2215725.1"/>
    <property type="molecule type" value="Genomic_DNA"/>
</dbReference>
<dbReference type="InterPro" id="IPR036941">
    <property type="entry name" value="Rcpt_L-dom_sf"/>
</dbReference>
<accession>A0A8H7RS75</accession>
<protein>
    <recommendedName>
        <fullName evidence="9">Meiotic expression up-regulated protein 10</fullName>
    </recommendedName>
</protein>
<evidence type="ECO:0000313" key="8">
    <source>
        <dbReference type="Proteomes" id="UP000650833"/>
    </source>
</evidence>
<dbReference type="PANTHER" id="PTHR31018">
    <property type="entry name" value="SPORULATION-SPECIFIC PROTEIN-RELATED"/>
    <property type="match status" value="1"/>
</dbReference>
<gene>
    <name evidence="7" type="ORF">INT46_003937</name>
</gene>
<evidence type="ECO:0000256" key="4">
    <source>
        <dbReference type="ARBA" id="ARBA00022729"/>
    </source>
</evidence>
<feature type="chain" id="PRO_5034758651" description="Meiotic expression up-regulated protein 10" evidence="6">
    <location>
        <begin position="25"/>
        <end position="394"/>
    </location>
</feature>
<organism evidence="7 8">
    <name type="scientific">Mucor plumbeus</name>
    <dbReference type="NCBI Taxonomy" id="97098"/>
    <lineage>
        <taxon>Eukaryota</taxon>
        <taxon>Fungi</taxon>
        <taxon>Fungi incertae sedis</taxon>
        <taxon>Mucoromycota</taxon>
        <taxon>Mucoromycotina</taxon>
        <taxon>Mucoromycetes</taxon>
        <taxon>Mucorales</taxon>
        <taxon>Mucorineae</taxon>
        <taxon>Mucoraceae</taxon>
        <taxon>Mucor</taxon>
    </lineage>
</organism>